<dbReference type="Proteomes" id="UP000636800">
    <property type="component" value="Unassembled WGS sequence"/>
</dbReference>
<gene>
    <name evidence="1" type="ORF">HPP92_029002</name>
    <name evidence="2" type="ORF">HPP92_029014</name>
</gene>
<accession>A0A835U2M8</accession>
<protein>
    <submittedName>
        <fullName evidence="1">Uncharacterized protein</fullName>
    </submittedName>
</protein>
<evidence type="ECO:0000313" key="1">
    <source>
        <dbReference type="EMBL" id="KAG0446092.1"/>
    </source>
</evidence>
<dbReference type="EMBL" id="JADCNL010000616">
    <property type="protein sequence ID" value="KAG0446092.1"/>
    <property type="molecule type" value="Genomic_DNA"/>
</dbReference>
<evidence type="ECO:0000313" key="3">
    <source>
        <dbReference type="Proteomes" id="UP000636800"/>
    </source>
</evidence>
<organism evidence="1 3">
    <name type="scientific">Vanilla planifolia</name>
    <name type="common">Vanilla</name>
    <dbReference type="NCBI Taxonomy" id="51239"/>
    <lineage>
        <taxon>Eukaryota</taxon>
        <taxon>Viridiplantae</taxon>
        <taxon>Streptophyta</taxon>
        <taxon>Embryophyta</taxon>
        <taxon>Tracheophyta</taxon>
        <taxon>Spermatophyta</taxon>
        <taxon>Magnoliopsida</taxon>
        <taxon>Liliopsida</taxon>
        <taxon>Asparagales</taxon>
        <taxon>Orchidaceae</taxon>
        <taxon>Vanilloideae</taxon>
        <taxon>Vanilleae</taxon>
        <taxon>Vanilla</taxon>
    </lineage>
</organism>
<evidence type="ECO:0000313" key="2">
    <source>
        <dbReference type="EMBL" id="KAG0446095.1"/>
    </source>
</evidence>
<dbReference type="Proteomes" id="UP000639772">
    <property type="component" value="Unassembled WGS sequence"/>
</dbReference>
<reference evidence="3 4" key="1">
    <citation type="journal article" date="2020" name="Nat. Food">
        <title>A phased Vanilla planifolia genome enables genetic improvement of flavour and production.</title>
        <authorList>
            <person name="Hasing T."/>
            <person name="Tang H."/>
            <person name="Brym M."/>
            <person name="Khazi F."/>
            <person name="Huang T."/>
            <person name="Chambers A.H."/>
        </authorList>
    </citation>
    <scope>NUCLEOTIDE SEQUENCE [LARGE SCALE GENOMIC DNA]</scope>
    <source>
        <tissue evidence="1">Leaf</tissue>
    </source>
</reference>
<dbReference type="EMBL" id="JADCNM010000617">
    <property type="protein sequence ID" value="KAG0446095.1"/>
    <property type="molecule type" value="Genomic_DNA"/>
</dbReference>
<comment type="caution">
    <text evidence="1">The sequence shown here is derived from an EMBL/GenBank/DDBJ whole genome shotgun (WGS) entry which is preliminary data.</text>
</comment>
<sequence>MVAFYQDRLEIEVSIQDIENVAEAETRAQRFVEVNSISTRHLVIDITTKAGDVPCADCLLLRFEDHKETFVQENELEDKCVDEALGQKIE</sequence>
<proteinExistence type="predicted"/>
<name>A0A835U2M8_VANPL</name>
<dbReference type="AlphaFoldDB" id="A0A835U2M8"/>
<keyword evidence="3" id="KW-1185">Reference proteome</keyword>
<evidence type="ECO:0000313" key="4">
    <source>
        <dbReference type="Proteomes" id="UP000639772"/>
    </source>
</evidence>